<name>A0A1R4IBK6_9LACT</name>
<dbReference type="SUPFAM" id="SSF55804">
    <property type="entry name" value="Phoshotransferase/anion transport protein"/>
    <property type="match status" value="1"/>
</dbReference>
<dbReference type="AlphaFoldDB" id="A0A1R4IBK6"/>
<protein>
    <submittedName>
        <fullName evidence="2">Mannitol operon activator, BglG family</fullName>
    </submittedName>
</protein>
<gene>
    <name evidence="2" type="ORF">FM115_00285</name>
</gene>
<feature type="domain" description="PTS EIIA type-2" evidence="1">
    <location>
        <begin position="1"/>
        <end position="101"/>
    </location>
</feature>
<evidence type="ECO:0000313" key="3">
    <source>
        <dbReference type="Proteomes" id="UP000195611"/>
    </source>
</evidence>
<organism evidence="2 3">
    <name type="scientific">Marinilactibacillus psychrotolerans 42ea</name>
    <dbReference type="NCBI Taxonomy" id="1255609"/>
    <lineage>
        <taxon>Bacteria</taxon>
        <taxon>Bacillati</taxon>
        <taxon>Bacillota</taxon>
        <taxon>Bacilli</taxon>
        <taxon>Lactobacillales</taxon>
        <taxon>Carnobacteriaceae</taxon>
        <taxon>Marinilactibacillus</taxon>
    </lineage>
</organism>
<reference evidence="2 3" key="1">
    <citation type="submission" date="2017-02" db="EMBL/GenBank/DDBJ databases">
        <authorList>
            <person name="Peterson S.W."/>
        </authorList>
    </citation>
    <scope>NUCLEOTIDE SEQUENCE [LARGE SCALE GENOMIC DNA]</scope>
    <source>
        <strain evidence="2 3">42ea</strain>
    </source>
</reference>
<dbReference type="InterPro" id="IPR002178">
    <property type="entry name" value="PTS_EIIA_type-2_dom"/>
</dbReference>
<dbReference type="PROSITE" id="PS51094">
    <property type="entry name" value="PTS_EIIA_TYPE_2"/>
    <property type="match status" value="1"/>
</dbReference>
<accession>A0A1R4IBK6</accession>
<dbReference type="Proteomes" id="UP000195611">
    <property type="component" value="Unassembled WGS sequence"/>
</dbReference>
<proteinExistence type="predicted"/>
<evidence type="ECO:0000259" key="1">
    <source>
        <dbReference type="PROSITE" id="PS51094"/>
    </source>
</evidence>
<dbReference type="Pfam" id="PF00359">
    <property type="entry name" value="PTS_EIIA_2"/>
    <property type="match status" value="1"/>
</dbReference>
<dbReference type="InterPro" id="IPR016152">
    <property type="entry name" value="PTrfase/Anion_transptr"/>
</dbReference>
<dbReference type="Gene3D" id="3.40.930.10">
    <property type="entry name" value="Mannitol-specific EII, Chain A"/>
    <property type="match status" value="1"/>
</dbReference>
<sequence length="107" mass="11998">MNTAPIGIPNTGIGLFHCIHETIKEPSFSIVDLPQPFDIINMEQKKMKLNRILLLLAPDPMDASTQDMMGTISASIVESDANLHLFNNGSKEQIEHHLNQLFLEKMN</sequence>
<dbReference type="EMBL" id="FUKW01000005">
    <property type="protein sequence ID" value="SJN16984.1"/>
    <property type="molecule type" value="Genomic_DNA"/>
</dbReference>
<evidence type="ECO:0000313" key="2">
    <source>
        <dbReference type="EMBL" id="SJN16984.1"/>
    </source>
</evidence>